<sequence length="563" mass="57647">MPEPLALSVDFGSSNTVALLRDAKGQARTLLFDGSPLLPSAVFAAADGTLLVGRDAAHLSRDDPARFEPYPKRRIDDGTVLLGDRTVAVVDLVAAVLRRVADEARRVAGALPPAVLTHPVAWGPARRGVLAEAARRAGLTVSGLVAEPIAAACYFTTVLGSRLPAGQGLAVFDFGGGTLDVAVVRRAGGQLVVAATGGLDTVGGIDIDAAIIGQLAGPIQRQAPELWARLSTPRSPTDLRDRALIWQDVRAAKEILSRASQAGVHVPGLPTATHLTRAEFEALAAPLVQAAVAETAATIGRSGTPAGELAGVFLVGGSSRIPLVGQALHRALSVAPTVLEQPETAVAEGALHSPAAPALSPRVARAMDRLDPGITVPQPEPAPPVPERRRRWLPLVAAGAFLLAAAATAVILQPWEKFGAGADPSHSPSADPNRAAGGATTPSPTPSPNPSDPCPSNEQVQKSVSPDTNGGGGTTDGSSFAVHGDIVCAGGFAGVHLFGQSGGQALDPAVAVLQYKNGKWIQLVLGTSICEPGPGGGQPDWTNGQQVPDKVMKSVGCDPQYYN</sequence>
<dbReference type="InterPro" id="IPR018181">
    <property type="entry name" value="Heat_shock_70_CS"/>
</dbReference>
<dbReference type="PANTHER" id="PTHR42749">
    <property type="entry name" value="CELL SHAPE-DETERMINING PROTEIN MREB"/>
    <property type="match status" value="1"/>
</dbReference>
<feature type="region of interest" description="Disordered" evidence="6">
    <location>
        <begin position="421"/>
        <end position="477"/>
    </location>
</feature>
<organism evidence="7 8">
    <name type="scientific">Actinocatenispora comari</name>
    <dbReference type="NCBI Taxonomy" id="2807577"/>
    <lineage>
        <taxon>Bacteria</taxon>
        <taxon>Bacillati</taxon>
        <taxon>Actinomycetota</taxon>
        <taxon>Actinomycetes</taxon>
        <taxon>Micromonosporales</taxon>
        <taxon>Micromonosporaceae</taxon>
        <taxon>Actinocatenispora</taxon>
    </lineage>
</organism>
<evidence type="ECO:0000256" key="4">
    <source>
        <dbReference type="ARBA" id="ARBA00023016"/>
    </source>
</evidence>
<dbReference type="GO" id="GO:0005524">
    <property type="term" value="F:ATP binding"/>
    <property type="evidence" value="ECO:0007669"/>
    <property type="project" value="UniProtKB-KW"/>
</dbReference>
<dbReference type="EMBL" id="BOPO01000151">
    <property type="protein sequence ID" value="GIL31965.1"/>
    <property type="molecule type" value="Genomic_DNA"/>
</dbReference>
<dbReference type="SUPFAM" id="SSF53067">
    <property type="entry name" value="Actin-like ATPase domain"/>
    <property type="match status" value="2"/>
</dbReference>
<evidence type="ECO:0000313" key="8">
    <source>
        <dbReference type="Proteomes" id="UP000614996"/>
    </source>
</evidence>
<feature type="compositionally biased region" description="Polar residues" evidence="6">
    <location>
        <begin position="457"/>
        <end position="466"/>
    </location>
</feature>
<feature type="compositionally biased region" description="Pro residues" evidence="6">
    <location>
        <begin position="443"/>
        <end position="453"/>
    </location>
</feature>
<gene>
    <name evidence="7" type="ORF">NUM_72190</name>
</gene>
<dbReference type="Pfam" id="PF00012">
    <property type="entry name" value="HSP70"/>
    <property type="match status" value="1"/>
</dbReference>
<evidence type="ECO:0000256" key="6">
    <source>
        <dbReference type="SAM" id="MobiDB-lite"/>
    </source>
</evidence>
<reference evidence="8" key="1">
    <citation type="journal article" date="2021" name="Int. J. Syst. Evol. Microbiol.">
        <title>Actinocatenispora comari sp. nov., an endophytic actinomycete isolated from aerial parts of Comarum salesowianum.</title>
        <authorList>
            <person name="Oyunbileg N."/>
            <person name="Iizaka Y."/>
            <person name="Hamada M."/>
            <person name="Davaapurev B.O."/>
            <person name="Fukumoto A."/>
            <person name="Tsetseg B."/>
            <person name="Kato F."/>
            <person name="Tamura T."/>
            <person name="Batkhuu J."/>
            <person name="Anzai Y."/>
        </authorList>
    </citation>
    <scope>NUCLEOTIDE SEQUENCE [LARGE SCALE GENOMIC DNA]</scope>
    <source>
        <strain evidence="8">NUM-2625</strain>
    </source>
</reference>
<keyword evidence="5" id="KW-0143">Chaperone</keyword>
<dbReference type="PANTHER" id="PTHR42749:SF1">
    <property type="entry name" value="CELL SHAPE-DETERMINING PROTEIN MREB"/>
    <property type="match status" value="1"/>
</dbReference>
<evidence type="ECO:0000256" key="3">
    <source>
        <dbReference type="ARBA" id="ARBA00022840"/>
    </source>
</evidence>
<accession>A0A8J4AJZ0</accession>
<evidence type="ECO:0000256" key="2">
    <source>
        <dbReference type="ARBA" id="ARBA00022741"/>
    </source>
</evidence>
<comment type="similarity">
    <text evidence="1">Belongs to the heat shock protein 70 family.</text>
</comment>
<evidence type="ECO:0000313" key="7">
    <source>
        <dbReference type="EMBL" id="GIL31965.1"/>
    </source>
</evidence>
<dbReference type="GO" id="GO:0140662">
    <property type="term" value="F:ATP-dependent protein folding chaperone"/>
    <property type="evidence" value="ECO:0007669"/>
    <property type="project" value="InterPro"/>
</dbReference>
<keyword evidence="4" id="KW-0346">Stress response</keyword>
<evidence type="ECO:0000256" key="5">
    <source>
        <dbReference type="ARBA" id="ARBA00023186"/>
    </source>
</evidence>
<dbReference type="Proteomes" id="UP000614996">
    <property type="component" value="Unassembled WGS sequence"/>
</dbReference>
<protein>
    <recommendedName>
        <fullName evidence="9">Hsp70 protein</fullName>
    </recommendedName>
</protein>
<dbReference type="PROSITE" id="PS01036">
    <property type="entry name" value="HSP70_3"/>
    <property type="match status" value="1"/>
</dbReference>
<proteinExistence type="inferred from homology"/>
<dbReference type="Gene3D" id="3.90.640.10">
    <property type="entry name" value="Actin, Chain A, domain 4"/>
    <property type="match status" value="1"/>
</dbReference>
<dbReference type="InterPro" id="IPR043129">
    <property type="entry name" value="ATPase_NBD"/>
</dbReference>
<dbReference type="PRINTS" id="PR00301">
    <property type="entry name" value="HEATSHOCK70"/>
</dbReference>
<keyword evidence="2" id="KW-0547">Nucleotide-binding</keyword>
<dbReference type="Gene3D" id="3.30.420.40">
    <property type="match status" value="2"/>
</dbReference>
<name>A0A8J4AJZ0_9ACTN</name>
<dbReference type="RefSeq" id="WP_207129512.1">
    <property type="nucleotide sequence ID" value="NZ_BOPO01000151.1"/>
</dbReference>
<dbReference type="AlphaFoldDB" id="A0A8J4AJZ0"/>
<keyword evidence="8" id="KW-1185">Reference proteome</keyword>
<comment type="caution">
    <text evidence="7">The sequence shown here is derived from an EMBL/GenBank/DDBJ whole genome shotgun (WGS) entry which is preliminary data.</text>
</comment>
<evidence type="ECO:0008006" key="9">
    <source>
        <dbReference type="Google" id="ProtNLM"/>
    </source>
</evidence>
<keyword evidence="3" id="KW-0067">ATP-binding</keyword>
<evidence type="ECO:0000256" key="1">
    <source>
        <dbReference type="ARBA" id="ARBA00007381"/>
    </source>
</evidence>
<dbReference type="InterPro" id="IPR013126">
    <property type="entry name" value="Hsp_70_fam"/>
</dbReference>